<dbReference type="HOGENOM" id="CLU_1327889_0_0_1"/>
<gene>
    <name evidence="1" type="primary">AUGUSTUS-3.0.2_00256</name>
    <name evidence="1" type="ORF">TcasGA2_TC000256</name>
</gene>
<name>D6WBR0_TRICA</name>
<dbReference type="EMBL" id="KQ971314">
    <property type="protein sequence ID" value="EEZ97874.2"/>
    <property type="molecule type" value="Genomic_DNA"/>
</dbReference>
<evidence type="ECO:0000313" key="2">
    <source>
        <dbReference type="Proteomes" id="UP000007266"/>
    </source>
</evidence>
<protein>
    <submittedName>
        <fullName evidence="1">Uncharacterized protein</fullName>
    </submittedName>
</protein>
<organism evidence="1 2">
    <name type="scientific">Tribolium castaneum</name>
    <name type="common">Red flour beetle</name>
    <dbReference type="NCBI Taxonomy" id="7070"/>
    <lineage>
        <taxon>Eukaryota</taxon>
        <taxon>Metazoa</taxon>
        <taxon>Ecdysozoa</taxon>
        <taxon>Arthropoda</taxon>
        <taxon>Hexapoda</taxon>
        <taxon>Insecta</taxon>
        <taxon>Pterygota</taxon>
        <taxon>Neoptera</taxon>
        <taxon>Endopterygota</taxon>
        <taxon>Coleoptera</taxon>
        <taxon>Polyphaga</taxon>
        <taxon>Cucujiformia</taxon>
        <taxon>Tenebrionidae</taxon>
        <taxon>Tenebrionidae incertae sedis</taxon>
        <taxon>Tribolium</taxon>
    </lineage>
</organism>
<evidence type="ECO:0000313" key="1">
    <source>
        <dbReference type="EMBL" id="EEZ97874.2"/>
    </source>
</evidence>
<reference evidence="1 2" key="2">
    <citation type="journal article" date="2010" name="Nucleic Acids Res.">
        <title>BeetleBase in 2010: revisions to provide comprehensive genomic information for Tribolium castaneum.</title>
        <authorList>
            <person name="Kim H.S."/>
            <person name="Murphy T."/>
            <person name="Xia J."/>
            <person name="Caragea D."/>
            <person name="Park Y."/>
            <person name="Beeman R.W."/>
            <person name="Lorenzen M.D."/>
            <person name="Butcher S."/>
            <person name="Manak J.R."/>
            <person name="Brown S.J."/>
        </authorList>
    </citation>
    <scope>GENOME REANNOTATION</scope>
    <source>
        <strain evidence="1 2">Georgia GA2</strain>
    </source>
</reference>
<dbReference type="AlphaFoldDB" id="D6WBR0"/>
<proteinExistence type="predicted"/>
<reference evidence="1 2" key="1">
    <citation type="journal article" date="2008" name="Nature">
        <title>The genome of the model beetle and pest Tribolium castaneum.</title>
        <authorList>
            <consortium name="Tribolium Genome Sequencing Consortium"/>
            <person name="Richards S."/>
            <person name="Gibbs R.A."/>
            <person name="Weinstock G.M."/>
            <person name="Brown S.J."/>
            <person name="Denell R."/>
            <person name="Beeman R.W."/>
            <person name="Gibbs R."/>
            <person name="Beeman R.W."/>
            <person name="Brown S.J."/>
            <person name="Bucher G."/>
            <person name="Friedrich M."/>
            <person name="Grimmelikhuijzen C.J."/>
            <person name="Klingler M."/>
            <person name="Lorenzen M."/>
            <person name="Richards S."/>
            <person name="Roth S."/>
            <person name="Schroder R."/>
            <person name="Tautz D."/>
            <person name="Zdobnov E.M."/>
            <person name="Muzny D."/>
            <person name="Gibbs R.A."/>
            <person name="Weinstock G.M."/>
            <person name="Attaway T."/>
            <person name="Bell S."/>
            <person name="Buhay C.J."/>
            <person name="Chandrabose M.N."/>
            <person name="Chavez D."/>
            <person name="Clerk-Blankenburg K.P."/>
            <person name="Cree A."/>
            <person name="Dao M."/>
            <person name="Davis C."/>
            <person name="Chacko J."/>
            <person name="Dinh H."/>
            <person name="Dugan-Rocha S."/>
            <person name="Fowler G."/>
            <person name="Garner T.T."/>
            <person name="Garnes J."/>
            <person name="Gnirke A."/>
            <person name="Hawes A."/>
            <person name="Hernandez J."/>
            <person name="Hines S."/>
            <person name="Holder M."/>
            <person name="Hume J."/>
            <person name="Jhangiani S.N."/>
            <person name="Joshi V."/>
            <person name="Khan Z.M."/>
            <person name="Jackson L."/>
            <person name="Kovar C."/>
            <person name="Kowis A."/>
            <person name="Lee S."/>
            <person name="Lewis L.R."/>
            <person name="Margolis J."/>
            <person name="Morgan M."/>
            <person name="Nazareth L.V."/>
            <person name="Nguyen N."/>
            <person name="Okwuonu G."/>
            <person name="Parker D."/>
            <person name="Richards S."/>
            <person name="Ruiz S.J."/>
            <person name="Santibanez J."/>
            <person name="Savard J."/>
            <person name="Scherer S.E."/>
            <person name="Schneider B."/>
            <person name="Sodergren E."/>
            <person name="Tautz D."/>
            <person name="Vattahil S."/>
            <person name="Villasana D."/>
            <person name="White C.S."/>
            <person name="Wright R."/>
            <person name="Park Y."/>
            <person name="Beeman R.W."/>
            <person name="Lord J."/>
            <person name="Oppert B."/>
            <person name="Lorenzen M."/>
            <person name="Brown S."/>
            <person name="Wang L."/>
            <person name="Savard J."/>
            <person name="Tautz D."/>
            <person name="Richards S."/>
            <person name="Weinstock G."/>
            <person name="Gibbs R.A."/>
            <person name="Liu Y."/>
            <person name="Worley K."/>
            <person name="Weinstock G."/>
            <person name="Elsik C.G."/>
            <person name="Reese J.T."/>
            <person name="Elhaik E."/>
            <person name="Landan G."/>
            <person name="Graur D."/>
            <person name="Arensburger P."/>
            <person name="Atkinson P."/>
            <person name="Beeman R.W."/>
            <person name="Beidler J."/>
            <person name="Brown S.J."/>
            <person name="Demuth J.P."/>
            <person name="Drury D.W."/>
            <person name="Du Y.Z."/>
            <person name="Fujiwara H."/>
            <person name="Lorenzen M."/>
            <person name="Maselli V."/>
            <person name="Osanai M."/>
            <person name="Park Y."/>
            <person name="Robertson H.M."/>
            <person name="Tu Z."/>
            <person name="Wang J.J."/>
            <person name="Wang S."/>
            <person name="Richards S."/>
            <person name="Song H."/>
            <person name="Zhang L."/>
            <person name="Sodergren E."/>
            <person name="Werner D."/>
            <person name="Stanke M."/>
            <person name="Morgenstern B."/>
            <person name="Solovyev V."/>
            <person name="Kosarev P."/>
            <person name="Brown G."/>
            <person name="Chen H.C."/>
            <person name="Ermolaeva O."/>
            <person name="Hlavina W."/>
            <person name="Kapustin Y."/>
            <person name="Kiryutin B."/>
            <person name="Kitts P."/>
            <person name="Maglott D."/>
            <person name="Pruitt K."/>
            <person name="Sapojnikov V."/>
            <person name="Souvorov A."/>
            <person name="Mackey A.J."/>
            <person name="Waterhouse R.M."/>
            <person name="Wyder S."/>
            <person name="Zdobnov E.M."/>
            <person name="Zdobnov E.M."/>
            <person name="Wyder S."/>
            <person name="Kriventseva E.V."/>
            <person name="Kadowaki T."/>
            <person name="Bork P."/>
            <person name="Aranda M."/>
            <person name="Bao R."/>
            <person name="Beermann A."/>
            <person name="Berns N."/>
            <person name="Bolognesi R."/>
            <person name="Bonneton F."/>
            <person name="Bopp D."/>
            <person name="Brown S.J."/>
            <person name="Bucher G."/>
            <person name="Butts T."/>
            <person name="Chaumot A."/>
            <person name="Denell R.E."/>
            <person name="Ferrier D.E."/>
            <person name="Friedrich M."/>
            <person name="Gordon C.M."/>
            <person name="Jindra M."/>
            <person name="Klingler M."/>
            <person name="Lan Q."/>
            <person name="Lattorff H.M."/>
            <person name="Laudet V."/>
            <person name="von Levetsow C."/>
            <person name="Liu Z."/>
            <person name="Lutz R."/>
            <person name="Lynch J.A."/>
            <person name="da Fonseca R.N."/>
            <person name="Posnien N."/>
            <person name="Reuter R."/>
            <person name="Roth S."/>
            <person name="Savard J."/>
            <person name="Schinko J.B."/>
            <person name="Schmitt C."/>
            <person name="Schoppmeier M."/>
            <person name="Schroder R."/>
            <person name="Shippy T.D."/>
            <person name="Simonnet F."/>
            <person name="Marques-Souza H."/>
            <person name="Tautz D."/>
            <person name="Tomoyasu Y."/>
            <person name="Trauner J."/>
            <person name="Van der Zee M."/>
            <person name="Vervoort M."/>
            <person name="Wittkopp N."/>
            <person name="Wimmer E.A."/>
            <person name="Yang X."/>
            <person name="Jones A.K."/>
            <person name="Sattelle D.B."/>
            <person name="Ebert P.R."/>
            <person name="Nelson D."/>
            <person name="Scott J.G."/>
            <person name="Beeman R.W."/>
            <person name="Muthukrishnan S."/>
            <person name="Kramer K.J."/>
            <person name="Arakane Y."/>
            <person name="Beeman R.W."/>
            <person name="Zhu Q."/>
            <person name="Hogenkamp D."/>
            <person name="Dixit R."/>
            <person name="Oppert B."/>
            <person name="Jiang H."/>
            <person name="Zou Z."/>
            <person name="Marshall J."/>
            <person name="Elpidina E."/>
            <person name="Vinokurov K."/>
            <person name="Oppert C."/>
            <person name="Zou Z."/>
            <person name="Evans J."/>
            <person name="Lu Z."/>
            <person name="Zhao P."/>
            <person name="Sumathipala N."/>
            <person name="Altincicek B."/>
            <person name="Vilcinskas A."/>
            <person name="Williams M."/>
            <person name="Hultmark D."/>
            <person name="Hetru C."/>
            <person name="Jiang H."/>
            <person name="Grimmelikhuijzen C.J."/>
            <person name="Hauser F."/>
            <person name="Cazzamali G."/>
            <person name="Williamson M."/>
            <person name="Park Y."/>
            <person name="Li B."/>
            <person name="Tanaka Y."/>
            <person name="Predel R."/>
            <person name="Neupert S."/>
            <person name="Schachtner J."/>
            <person name="Verleyen P."/>
            <person name="Raible F."/>
            <person name="Bork P."/>
            <person name="Friedrich M."/>
            <person name="Walden K.K."/>
            <person name="Robertson H.M."/>
            <person name="Angeli S."/>
            <person name="Foret S."/>
            <person name="Bucher G."/>
            <person name="Schuetz S."/>
            <person name="Maleszka R."/>
            <person name="Wimmer E.A."/>
            <person name="Beeman R.W."/>
            <person name="Lorenzen M."/>
            <person name="Tomoyasu Y."/>
            <person name="Miller S.C."/>
            <person name="Grossmann D."/>
            <person name="Bucher G."/>
        </authorList>
    </citation>
    <scope>NUCLEOTIDE SEQUENCE [LARGE SCALE GENOMIC DNA]</scope>
    <source>
        <strain evidence="1 2">Georgia GA2</strain>
    </source>
</reference>
<sequence>MYLFKFFRKYKNFFINDLERPELVFAVWDKAKYNFYPACIVGGYNKTKKTVPVYFFHNEDEKDVRVDDIIYHHSNLMMVKASFYRRGKTYCGTVYGNDSPKHEGEVRTFFIRLSQNDLVSVPVKYVFLTKQQAQKLLKIRIRKKNKNC</sequence>
<accession>D6WBR0</accession>
<keyword evidence="2" id="KW-1185">Reference proteome</keyword>
<dbReference type="Proteomes" id="UP000007266">
    <property type="component" value="Linkage group 2"/>
</dbReference>